<dbReference type="SMART" id="SM00066">
    <property type="entry name" value="GAL4"/>
    <property type="match status" value="1"/>
</dbReference>
<comment type="caution">
    <text evidence="5">The sequence shown here is derived from an EMBL/GenBank/DDBJ whole genome shotgun (WGS) entry which is preliminary data.</text>
</comment>
<keyword evidence="2" id="KW-0539">Nucleus</keyword>
<sequence length="640" mass="72943">MTAPTGNGDVPAPDAGAAVVSKPKRVRTGCLTCRERHLKCDEGAPICQNCRKSNRQCKRGLRLNFIDTNCQGPPQKAPTLEWKVDFVDESREIASEYVGAYSQQQDQDDPAEGRREFLTTQEETLFMQVFVEEVGLWMDSMDPMKHFSRLLPFHSLGEPMLLNAFLACGARHLVLVNSAYSEEKALHYYDTATRYLLKNLQNPNRDTIVCATTAVILNVYEIMSERALQRMNHIAGARALIKECGWNARSSGIGAACFWLNVGLEVLSCLHFNWQVAWDPDDWGIDMDFNREIHNGREEIWTHRMLYIVAKVANFRATIPRHQEQDQRDEEMRRQNRYGEWQKLKSWTDAWNDNIPRTMHPMAYLYPQHTSSKSCFPEVWLIKRTTIVARLFYHTVMVLLSQIHPYFGLDNPEMHDMQHRHSQMICGITAHVKDRGVASVAIRSLAHAAECLTERREQEEVLQIFQKINKETGWRINFVFKELKEKWNWHDEPQPPPQPVAPVSTSLLTSPVPMQQQYGQYSTTISSVAAPAPAQPPAASRRPPAGMVNPMFANADFTMPSHPYQNVDKADERACFLNITKLLGIASHGRLGSFILLFVWAIEFDPHACERNLATKQPEQAASSSTAFAMTLSFRLDPAN</sequence>
<proteinExistence type="predicted"/>
<dbReference type="Gene3D" id="4.10.240.10">
    <property type="entry name" value="Zn(2)-C6 fungal-type DNA-binding domain"/>
    <property type="match status" value="1"/>
</dbReference>
<dbReference type="GO" id="GO:0045944">
    <property type="term" value="P:positive regulation of transcription by RNA polymerase II"/>
    <property type="evidence" value="ECO:0007669"/>
    <property type="project" value="TreeGrafter"/>
</dbReference>
<dbReference type="PANTHER" id="PTHR37534">
    <property type="entry name" value="TRANSCRIPTIONAL ACTIVATOR PROTEIN UGA3"/>
    <property type="match status" value="1"/>
</dbReference>
<dbReference type="PROSITE" id="PS00463">
    <property type="entry name" value="ZN2_CY6_FUNGAL_1"/>
    <property type="match status" value="1"/>
</dbReference>
<dbReference type="PANTHER" id="PTHR37534:SF40">
    <property type="entry name" value="ZN(2)-C6 FUNGAL-TYPE DOMAIN-CONTAINING PROTEIN"/>
    <property type="match status" value="1"/>
</dbReference>
<comment type="subcellular location">
    <subcellularLocation>
        <location evidence="1">Nucleus</location>
    </subcellularLocation>
</comment>
<dbReference type="GO" id="GO:0008270">
    <property type="term" value="F:zinc ion binding"/>
    <property type="evidence" value="ECO:0007669"/>
    <property type="project" value="InterPro"/>
</dbReference>
<evidence type="ECO:0000313" key="6">
    <source>
        <dbReference type="Proteomes" id="UP000310121"/>
    </source>
</evidence>
<accession>A0A4V4I7J9</accession>
<evidence type="ECO:0000259" key="4">
    <source>
        <dbReference type="PROSITE" id="PS50048"/>
    </source>
</evidence>
<dbReference type="GO" id="GO:0005634">
    <property type="term" value="C:nucleus"/>
    <property type="evidence" value="ECO:0007669"/>
    <property type="project" value="UniProtKB-SubCell"/>
</dbReference>
<evidence type="ECO:0000256" key="2">
    <source>
        <dbReference type="ARBA" id="ARBA00023242"/>
    </source>
</evidence>
<dbReference type="GO" id="GO:0000981">
    <property type="term" value="F:DNA-binding transcription factor activity, RNA polymerase II-specific"/>
    <property type="evidence" value="ECO:0007669"/>
    <property type="project" value="InterPro"/>
</dbReference>
<dbReference type="Proteomes" id="UP000310121">
    <property type="component" value="Unassembled WGS sequence"/>
</dbReference>
<dbReference type="CDD" id="cd00067">
    <property type="entry name" value="GAL4"/>
    <property type="match status" value="1"/>
</dbReference>
<protein>
    <recommendedName>
        <fullName evidence="4">Zn(2)-C6 fungal-type domain-containing protein</fullName>
    </recommendedName>
</protein>
<dbReference type="SUPFAM" id="SSF57701">
    <property type="entry name" value="Zn2/Cys6 DNA-binding domain"/>
    <property type="match status" value="1"/>
</dbReference>
<dbReference type="GO" id="GO:0000976">
    <property type="term" value="F:transcription cis-regulatory region binding"/>
    <property type="evidence" value="ECO:0007669"/>
    <property type="project" value="TreeGrafter"/>
</dbReference>
<dbReference type="AlphaFoldDB" id="A0A4V4I7J9"/>
<dbReference type="Pfam" id="PF11951">
    <property type="entry name" value="Fungal_trans_2"/>
    <property type="match status" value="1"/>
</dbReference>
<reference evidence="5 6" key="1">
    <citation type="submission" date="2018-10" db="EMBL/GenBank/DDBJ databases">
        <title>Fifty Aureobasidium pullulans genomes reveal a recombining polyextremotolerant generalist.</title>
        <authorList>
            <person name="Gostincar C."/>
            <person name="Turk M."/>
            <person name="Zajc J."/>
            <person name="Gunde-Cimerman N."/>
        </authorList>
    </citation>
    <scope>NUCLEOTIDE SEQUENCE [LARGE SCALE GENOMIC DNA]</scope>
    <source>
        <strain evidence="5 6">EXF-3844</strain>
    </source>
</reference>
<dbReference type="PROSITE" id="PS50048">
    <property type="entry name" value="ZN2_CY6_FUNGAL_2"/>
    <property type="match status" value="1"/>
</dbReference>
<feature type="region of interest" description="Disordered" evidence="3">
    <location>
        <begin position="1"/>
        <end position="21"/>
    </location>
</feature>
<dbReference type="InterPro" id="IPR001138">
    <property type="entry name" value="Zn2Cys6_DnaBD"/>
</dbReference>
<evidence type="ECO:0000256" key="1">
    <source>
        <dbReference type="ARBA" id="ARBA00004123"/>
    </source>
</evidence>
<dbReference type="InterPro" id="IPR021858">
    <property type="entry name" value="Fun_TF"/>
</dbReference>
<dbReference type="CDD" id="cd12148">
    <property type="entry name" value="fungal_TF_MHR"/>
    <property type="match status" value="1"/>
</dbReference>
<evidence type="ECO:0000313" key="5">
    <source>
        <dbReference type="EMBL" id="THZ52920.1"/>
    </source>
</evidence>
<dbReference type="InterPro" id="IPR036864">
    <property type="entry name" value="Zn2-C6_fun-type_DNA-bd_sf"/>
</dbReference>
<name>A0A4V4I7J9_AURPU</name>
<feature type="domain" description="Zn(2)-C6 fungal-type" evidence="4">
    <location>
        <begin position="29"/>
        <end position="59"/>
    </location>
</feature>
<dbReference type="EMBL" id="QZBN01000030">
    <property type="protein sequence ID" value="THZ52920.1"/>
    <property type="molecule type" value="Genomic_DNA"/>
</dbReference>
<organism evidence="5 6">
    <name type="scientific">Aureobasidium pullulans</name>
    <name type="common">Black yeast</name>
    <name type="synonym">Pullularia pullulans</name>
    <dbReference type="NCBI Taxonomy" id="5580"/>
    <lineage>
        <taxon>Eukaryota</taxon>
        <taxon>Fungi</taxon>
        <taxon>Dikarya</taxon>
        <taxon>Ascomycota</taxon>
        <taxon>Pezizomycotina</taxon>
        <taxon>Dothideomycetes</taxon>
        <taxon>Dothideomycetidae</taxon>
        <taxon>Dothideales</taxon>
        <taxon>Saccotheciaceae</taxon>
        <taxon>Aureobasidium</taxon>
    </lineage>
</organism>
<evidence type="ECO:0000256" key="3">
    <source>
        <dbReference type="SAM" id="MobiDB-lite"/>
    </source>
</evidence>
<feature type="compositionally biased region" description="Low complexity" evidence="3">
    <location>
        <begin position="8"/>
        <end position="20"/>
    </location>
</feature>
<gene>
    <name evidence="5" type="ORF">D6C90_00866</name>
</gene>
<dbReference type="Pfam" id="PF00172">
    <property type="entry name" value="Zn_clus"/>
    <property type="match status" value="1"/>
</dbReference>